<comment type="subunit">
    <text evidence="9">Component of the nuclear pore complex (NPC).</text>
</comment>
<dbReference type="GO" id="GO:0006606">
    <property type="term" value="P:protein import into nucleus"/>
    <property type="evidence" value="ECO:0007669"/>
    <property type="project" value="TreeGrafter"/>
</dbReference>
<protein>
    <recommendedName>
        <fullName evidence="9">Nuclear pore complex protein Nup85</fullName>
    </recommendedName>
</protein>
<keyword evidence="6 9" id="KW-0811">Translocation</keyword>
<dbReference type="GO" id="GO:0031080">
    <property type="term" value="C:nuclear pore outer ring"/>
    <property type="evidence" value="ECO:0007669"/>
    <property type="project" value="TreeGrafter"/>
</dbReference>
<dbReference type="PANTHER" id="PTHR13373:SF21">
    <property type="entry name" value="NUCLEAR PORE COMPLEX PROTEIN NUP85"/>
    <property type="match status" value="1"/>
</dbReference>
<gene>
    <name evidence="10" type="ORF">ASEP1449_LOCUS8124</name>
</gene>
<dbReference type="GO" id="GO:0031965">
    <property type="term" value="C:nuclear membrane"/>
    <property type="evidence" value="ECO:0007669"/>
    <property type="project" value="UniProtKB-UniRule"/>
</dbReference>
<dbReference type="EMBL" id="HBHQ01012220">
    <property type="protein sequence ID" value="CAD9816292.1"/>
    <property type="molecule type" value="Transcribed_RNA"/>
</dbReference>
<organism evidence="10">
    <name type="scientific">Attheya septentrionalis</name>
    <dbReference type="NCBI Taxonomy" id="420275"/>
    <lineage>
        <taxon>Eukaryota</taxon>
        <taxon>Sar</taxon>
        <taxon>Stramenopiles</taxon>
        <taxon>Ochrophyta</taxon>
        <taxon>Bacillariophyta</taxon>
        <taxon>Coscinodiscophyceae</taxon>
        <taxon>Chaetocerotophycidae</taxon>
        <taxon>Chaetocerotales</taxon>
        <taxon>Attheyaceae</taxon>
        <taxon>Attheya</taxon>
    </lineage>
</organism>
<dbReference type="AlphaFoldDB" id="A0A7S2XQJ6"/>
<evidence type="ECO:0000313" key="10">
    <source>
        <dbReference type="EMBL" id="CAD9816292.1"/>
    </source>
</evidence>
<evidence type="ECO:0000256" key="4">
    <source>
        <dbReference type="ARBA" id="ARBA00022816"/>
    </source>
</evidence>
<keyword evidence="8 9" id="KW-0539">Nucleus</keyword>
<comment type="similarity">
    <text evidence="2 9">Belongs to the nucleoporin Nup85 family.</text>
</comment>
<keyword evidence="9" id="KW-0472">Membrane</keyword>
<keyword evidence="5 9" id="KW-0653">Protein transport</keyword>
<evidence type="ECO:0000256" key="9">
    <source>
        <dbReference type="RuleBase" id="RU365073"/>
    </source>
</evidence>
<evidence type="ECO:0000256" key="6">
    <source>
        <dbReference type="ARBA" id="ARBA00023010"/>
    </source>
</evidence>
<keyword evidence="3 9" id="KW-0813">Transport</keyword>
<evidence type="ECO:0000256" key="8">
    <source>
        <dbReference type="ARBA" id="ARBA00023242"/>
    </source>
</evidence>
<evidence type="ECO:0000256" key="2">
    <source>
        <dbReference type="ARBA" id="ARBA00005573"/>
    </source>
</evidence>
<comment type="subcellular location">
    <subcellularLocation>
        <location evidence="1 9">Nucleus</location>
        <location evidence="1 9">Nuclear pore complex</location>
    </subcellularLocation>
</comment>
<accession>A0A7S2XQJ6</accession>
<evidence type="ECO:0000256" key="3">
    <source>
        <dbReference type="ARBA" id="ARBA00022448"/>
    </source>
</evidence>
<evidence type="ECO:0000256" key="7">
    <source>
        <dbReference type="ARBA" id="ARBA00023132"/>
    </source>
</evidence>
<keyword evidence="4 9" id="KW-0509">mRNA transport</keyword>
<reference evidence="10" key="1">
    <citation type="submission" date="2021-01" db="EMBL/GenBank/DDBJ databases">
        <authorList>
            <person name="Corre E."/>
            <person name="Pelletier E."/>
            <person name="Niang G."/>
            <person name="Scheremetjew M."/>
            <person name="Finn R."/>
            <person name="Kale V."/>
            <person name="Holt S."/>
            <person name="Cochrane G."/>
            <person name="Meng A."/>
            <person name="Brown T."/>
            <person name="Cohen L."/>
        </authorList>
    </citation>
    <scope>NUCLEOTIDE SEQUENCE</scope>
    <source>
        <strain evidence="10">CCMP2084</strain>
    </source>
</reference>
<dbReference type="GO" id="GO:0045893">
    <property type="term" value="P:positive regulation of DNA-templated transcription"/>
    <property type="evidence" value="ECO:0007669"/>
    <property type="project" value="TreeGrafter"/>
</dbReference>
<sequence length="847" mass="93158">MSMGNRSGDFVAVAWDPSSPSTLFLPPKGASTFPTFLADDGVGCNAEETTALLRLLDARQEIVRESTYPIRKLSKRYRLALRDCLSEWEDRLQQPEINAKKSSCEQEETSLEQLKLTYAVTQLVEVYVLPVSTGSLYTMREEDVRQQPGAATADTVRYLRLHHMTGPYAVDGAPEDEITAMLNAPQPEYFRAPSYSDDDADGFLFWDLVKRLVLRGCLEEAWAVLGRHSAVRNCADPSSSEDDFLDDSAAFAMLRALLLSAPLPGGRNDNEDSCLAFEDEDFEKDEHDLDEVLLEGVAPSTYQLWDIATSHDSKDDYPAVFQPSAASAVYKTWQRAVSEAVRGPMLAGVLRRIPLLKSCVFTILLGHFQDFVFDSWPEALCAELLYVRPLIRMGDVSVRAARTMSDFGHPPQPSSEGDSTFEEIVLNVMRGNAGSAVMALHKFGGGSGAALPATMVALLCNLLNDADLIPSDKKLDIRVELLIFASQSILSSLSSTHADVGAQLATQLLIPHATPRGNARITATLAEHLEHHYPCSDVEAFTLLQLCEDLVRKGSRVVLDACLSLCMARHEHYASDDTPGGAIFWLLRGIECWSKMLVNTGVGTISSCDRKLRIMCASAAQQLLRSMVEQSSKVTQHVEVAHEIVKSIKEDETMAGKCGHITEVRLLNHVVSIAMSLAGENAIEASRNIVCCLEDFMDEEDNGVVKTLASRGLYKDLMILAYSILDSEQVDSEQDDDYKCAFSVFGIHTLMARLSEMELDGTFGADTSNGSKERTMNTAELTCTESLLRLALCKGLMRSFVCENESKTNALLEQKEALHHRPQTMGIGGGSGKIEQETMELMLGLSM</sequence>
<evidence type="ECO:0000256" key="5">
    <source>
        <dbReference type="ARBA" id="ARBA00022927"/>
    </source>
</evidence>
<dbReference type="InterPro" id="IPR011502">
    <property type="entry name" value="Nucleoporin_Nup85"/>
</dbReference>
<proteinExistence type="inferred from homology"/>
<dbReference type="GO" id="GO:0006406">
    <property type="term" value="P:mRNA export from nucleus"/>
    <property type="evidence" value="ECO:0007669"/>
    <property type="project" value="TreeGrafter"/>
</dbReference>
<dbReference type="GO" id="GO:0017056">
    <property type="term" value="F:structural constituent of nuclear pore"/>
    <property type="evidence" value="ECO:0007669"/>
    <property type="project" value="TreeGrafter"/>
</dbReference>
<dbReference type="Pfam" id="PF07575">
    <property type="entry name" value="Nucleopor_Nup85"/>
    <property type="match status" value="2"/>
</dbReference>
<comment type="function">
    <text evidence="9">Functions as a component of the nuclear pore complex (NPC).</text>
</comment>
<evidence type="ECO:0000256" key="1">
    <source>
        <dbReference type="ARBA" id="ARBA00004567"/>
    </source>
</evidence>
<keyword evidence="7 9" id="KW-0906">Nuclear pore complex</keyword>
<name>A0A7S2XQJ6_9STRA</name>
<dbReference type="PANTHER" id="PTHR13373">
    <property type="entry name" value="FROUNT PROTEIN-RELATED"/>
    <property type="match status" value="1"/>
</dbReference>